<feature type="signal peptide" evidence="2">
    <location>
        <begin position="1"/>
        <end position="25"/>
    </location>
</feature>
<accession>A0A7Z0GKN3</accession>
<evidence type="ECO:0000313" key="3">
    <source>
        <dbReference type="EMBL" id="NYJ77169.1"/>
    </source>
</evidence>
<protein>
    <recommendedName>
        <fullName evidence="5">DUF2092 domain-containing protein</fullName>
    </recommendedName>
</protein>
<dbReference type="PROSITE" id="PS51257">
    <property type="entry name" value="PROKAR_LIPOPROTEIN"/>
    <property type="match status" value="1"/>
</dbReference>
<dbReference type="RefSeq" id="WP_179540689.1">
    <property type="nucleotide sequence ID" value="NZ_BAAALL010000004.1"/>
</dbReference>
<comment type="caution">
    <text evidence="3">The sequence shown here is derived from an EMBL/GenBank/DDBJ whole genome shotgun (WGS) entry which is preliminary data.</text>
</comment>
<name>A0A7Z0GKN3_9MICC</name>
<dbReference type="AlphaFoldDB" id="A0A7Z0GKN3"/>
<feature type="chain" id="PRO_5039138678" description="DUF2092 domain-containing protein" evidence="2">
    <location>
        <begin position="26"/>
        <end position="296"/>
    </location>
</feature>
<evidence type="ECO:0000256" key="2">
    <source>
        <dbReference type="SAM" id="SignalP"/>
    </source>
</evidence>
<evidence type="ECO:0000256" key="1">
    <source>
        <dbReference type="SAM" id="MobiDB-lite"/>
    </source>
</evidence>
<proteinExistence type="predicted"/>
<reference evidence="3 4" key="1">
    <citation type="submission" date="2020-07" db="EMBL/GenBank/DDBJ databases">
        <title>Sequencing the genomes of 1000 actinobacteria strains.</title>
        <authorList>
            <person name="Klenk H.-P."/>
        </authorList>
    </citation>
    <scope>NUCLEOTIDE SEQUENCE [LARGE SCALE GENOMIC DNA]</scope>
    <source>
        <strain evidence="3 4">DSM 15475</strain>
    </source>
</reference>
<keyword evidence="2" id="KW-0732">Signal</keyword>
<evidence type="ECO:0008006" key="5">
    <source>
        <dbReference type="Google" id="ProtNLM"/>
    </source>
</evidence>
<gene>
    <name evidence="3" type="ORF">HNR09_000580</name>
</gene>
<feature type="compositionally biased region" description="Acidic residues" evidence="1">
    <location>
        <begin position="275"/>
        <end position="296"/>
    </location>
</feature>
<feature type="region of interest" description="Disordered" evidence="1">
    <location>
        <begin position="265"/>
        <end position="296"/>
    </location>
</feature>
<sequence length="296" mass="32075">MMKPTALTGLAIAGTLMLASCGSNPFSDDGQDAPDPGTASEAEVPSFAEIQDQMWETMLAAETVTIEGQVEAGEADLDELFDEIDEDTVGDITITGALDGSDSEMSYAAGEGNTFTQRMVDGVEYFRGEDFGALLYSELDEDVAAAVEPGFIDELVADQWVEFSADGSASIFSAEDFLTIWQRELREADLDDVAGARETRDGQEVYVYAEEDGEAEYVVAADGQPHLLQLRDEDSSYTFADWNSTETPDEPENVITLDDIFDAIAEQQGWPTDQETGDGPDDEVDDAEDVEDVEQG</sequence>
<dbReference type="Proteomes" id="UP000535437">
    <property type="component" value="Unassembled WGS sequence"/>
</dbReference>
<dbReference type="EMBL" id="JACCFY010000001">
    <property type="protein sequence ID" value="NYJ77169.1"/>
    <property type="molecule type" value="Genomic_DNA"/>
</dbReference>
<keyword evidence="4" id="KW-1185">Reference proteome</keyword>
<evidence type="ECO:0000313" key="4">
    <source>
        <dbReference type="Proteomes" id="UP000535437"/>
    </source>
</evidence>
<organism evidence="3 4">
    <name type="scientific">Nesterenkonia xinjiangensis</name>
    <dbReference type="NCBI Taxonomy" id="225327"/>
    <lineage>
        <taxon>Bacteria</taxon>
        <taxon>Bacillati</taxon>
        <taxon>Actinomycetota</taxon>
        <taxon>Actinomycetes</taxon>
        <taxon>Micrococcales</taxon>
        <taxon>Micrococcaceae</taxon>
        <taxon>Nesterenkonia</taxon>
    </lineage>
</organism>